<dbReference type="Proteomes" id="UP000005238">
    <property type="component" value="Unassembled WGS sequence"/>
</dbReference>
<dbReference type="EnsemblProtists" id="Phyra94979">
    <property type="protein sequence ID" value="Phyra94979"/>
    <property type="gene ID" value="Phyra94979"/>
</dbReference>
<evidence type="ECO:0000313" key="3">
    <source>
        <dbReference type="Proteomes" id="UP000005238"/>
    </source>
</evidence>
<dbReference type="VEuPathDB" id="FungiDB:KRP23_5045"/>
<dbReference type="Pfam" id="PF00646">
    <property type="entry name" value="F-box"/>
    <property type="match status" value="1"/>
</dbReference>
<dbReference type="EMBL" id="DS566024">
    <property type="status" value="NOT_ANNOTATED_CDS"/>
    <property type="molecule type" value="Genomic_DNA"/>
</dbReference>
<dbReference type="InterPro" id="IPR036047">
    <property type="entry name" value="F-box-like_dom_sf"/>
</dbReference>
<dbReference type="SUPFAM" id="SSF81383">
    <property type="entry name" value="F-box domain"/>
    <property type="match status" value="1"/>
</dbReference>
<feature type="domain" description="F-box" evidence="1">
    <location>
        <begin position="212"/>
        <end position="248"/>
    </location>
</feature>
<name>H3HCB1_PHYRM</name>
<evidence type="ECO:0000259" key="1">
    <source>
        <dbReference type="PROSITE" id="PS50181"/>
    </source>
</evidence>
<evidence type="ECO:0000313" key="2">
    <source>
        <dbReference type="EnsemblProtists" id="Phyra94979"/>
    </source>
</evidence>
<dbReference type="PROSITE" id="PS50181">
    <property type="entry name" value="FBOX"/>
    <property type="match status" value="1"/>
</dbReference>
<dbReference type="InParanoid" id="H3HCB1"/>
<dbReference type="VEuPathDB" id="FungiDB:KRP22_4957"/>
<reference evidence="2" key="2">
    <citation type="submission" date="2015-06" db="UniProtKB">
        <authorList>
            <consortium name="EnsemblProtists"/>
        </authorList>
    </citation>
    <scope>IDENTIFICATION</scope>
    <source>
        <strain evidence="2">Pr102</strain>
    </source>
</reference>
<reference evidence="3" key="1">
    <citation type="journal article" date="2006" name="Science">
        <title>Phytophthora genome sequences uncover evolutionary origins and mechanisms of pathogenesis.</title>
        <authorList>
            <person name="Tyler B.M."/>
            <person name="Tripathy S."/>
            <person name="Zhang X."/>
            <person name="Dehal P."/>
            <person name="Jiang R.H."/>
            <person name="Aerts A."/>
            <person name="Arredondo F.D."/>
            <person name="Baxter L."/>
            <person name="Bensasson D."/>
            <person name="Beynon J.L."/>
            <person name="Chapman J."/>
            <person name="Damasceno C.M."/>
            <person name="Dorrance A.E."/>
            <person name="Dou D."/>
            <person name="Dickerman A.W."/>
            <person name="Dubchak I.L."/>
            <person name="Garbelotto M."/>
            <person name="Gijzen M."/>
            <person name="Gordon S.G."/>
            <person name="Govers F."/>
            <person name="Grunwald N.J."/>
            <person name="Huang W."/>
            <person name="Ivors K.L."/>
            <person name="Jones R.W."/>
            <person name="Kamoun S."/>
            <person name="Krampis K."/>
            <person name="Lamour K.H."/>
            <person name="Lee M.K."/>
            <person name="McDonald W.H."/>
            <person name="Medina M."/>
            <person name="Meijer H.J."/>
            <person name="Nordberg E.K."/>
            <person name="Maclean D.J."/>
            <person name="Ospina-Giraldo M.D."/>
            <person name="Morris P.F."/>
            <person name="Phuntumart V."/>
            <person name="Putnam N.H."/>
            <person name="Rash S."/>
            <person name="Rose J.K."/>
            <person name="Sakihama Y."/>
            <person name="Salamov A.A."/>
            <person name="Savidor A."/>
            <person name="Scheuring C.F."/>
            <person name="Smith B.M."/>
            <person name="Sobral B.W."/>
            <person name="Terry A."/>
            <person name="Torto-Alalibo T.A."/>
            <person name="Win J."/>
            <person name="Xu Z."/>
            <person name="Zhang H."/>
            <person name="Grigoriev I.V."/>
            <person name="Rokhsar D.S."/>
            <person name="Boore J.L."/>
        </authorList>
    </citation>
    <scope>NUCLEOTIDE SEQUENCE [LARGE SCALE GENOMIC DNA]</scope>
    <source>
        <strain evidence="3">Pr102</strain>
    </source>
</reference>
<protein>
    <recommendedName>
        <fullName evidence="1">F-box domain-containing protein</fullName>
    </recommendedName>
</protein>
<organism evidence="2 3">
    <name type="scientific">Phytophthora ramorum</name>
    <name type="common">Sudden oak death agent</name>
    <dbReference type="NCBI Taxonomy" id="164328"/>
    <lineage>
        <taxon>Eukaryota</taxon>
        <taxon>Sar</taxon>
        <taxon>Stramenopiles</taxon>
        <taxon>Oomycota</taxon>
        <taxon>Peronosporomycetes</taxon>
        <taxon>Peronosporales</taxon>
        <taxon>Peronosporaceae</taxon>
        <taxon>Phytophthora</taxon>
    </lineage>
</organism>
<proteinExistence type="predicted"/>
<sequence>MADTAAAPSAVGVDRTIELLAPVYAEIGQVNVRGATAVPMALQRTTDDWIQLVFPTLNVFKDVVCVNGASGCRCDFVRFLRALLVLTERLIIQLDATCACACHENAGRGTTLKDFDFVLCHLQASVLSIVPRNEQARKEALVAALEEARNSSCHVVGCRLHPWDAAKQAKQTTQKLNLPDVFHSLTSQMEVDQMEIRDDATYLARMTRPHKTVLMTDLPTNILQSVVCLMDARDLASLSGVCSLFQHMAGEGSSGCCAARHRL</sequence>
<accession>H3HCB1</accession>
<dbReference type="InterPro" id="IPR001810">
    <property type="entry name" value="F-box_dom"/>
</dbReference>
<keyword evidence="3" id="KW-1185">Reference proteome</keyword>
<dbReference type="CDD" id="cd09917">
    <property type="entry name" value="F-box_SF"/>
    <property type="match status" value="1"/>
</dbReference>
<dbReference type="HOGENOM" id="CLU_057614_0_0_1"/>
<dbReference type="STRING" id="164328.H3HCB1"/>
<dbReference type="AlphaFoldDB" id="H3HCB1"/>
<dbReference type="eggNOG" id="ENOG502SZ3E">
    <property type="taxonomic scope" value="Eukaryota"/>
</dbReference>